<evidence type="ECO:0000256" key="1">
    <source>
        <dbReference type="ARBA" id="ARBA00004196"/>
    </source>
</evidence>
<dbReference type="Proteomes" id="UP000295361">
    <property type="component" value="Unassembled WGS sequence"/>
</dbReference>
<evidence type="ECO:0000256" key="3">
    <source>
        <dbReference type="SAM" id="Phobius"/>
    </source>
</evidence>
<feature type="domain" description="YknX-like C-terminal permuted SH3-like" evidence="4">
    <location>
        <begin position="327"/>
        <end position="398"/>
    </location>
</feature>
<protein>
    <submittedName>
        <fullName evidence="5">HlyD family secretion protein</fullName>
    </submittedName>
</protein>
<gene>
    <name evidence="5" type="ORF">DES47_103318</name>
</gene>
<dbReference type="InterPro" id="IPR050465">
    <property type="entry name" value="UPF0194_transport"/>
</dbReference>
<accession>A0A4V6PV57</accession>
<dbReference type="PANTHER" id="PTHR32347:SF29">
    <property type="entry name" value="UPF0194 MEMBRANE PROTEIN YBHG"/>
    <property type="match status" value="1"/>
</dbReference>
<dbReference type="Gene3D" id="2.40.30.170">
    <property type="match status" value="1"/>
</dbReference>
<keyword evidence="3" id="KW-0812">Transmembrane</keyword>
<dbReference type="AlphaFoldDB" id="A0A4V6PV57"/>
<dbReference type="GO" id="GO:0030313">
    <property type="term" value="C:cell envelope"/>
    <property type="evidence" value="ECO:0007669"/>
    <property type="project" value="UniProtKB-SubCell"/>
</dbReference>
<feature type="transmembrane region" description="Helical" evidence="3">
    <location>
        <begin position="7"/>
        <end position="25"/>
    </location>
</feature>
<dbReference type="OrthoDB" id="9791520at2"/>
<dbReference type="InterPro" id="IPR058637">
    <property type="entry name" value="YknX-like_C"/>
</dbReference>
<proteinExistence type="predicted"/>
<keyword evidence="2" id="KW-0175">Coiled coil</keyword>
<dbReference type="EMBL" id="SNXS01000003">
    <property type="protein sequence ID" value="TDP71337.1"/>
    <property type="molecule type" value="Genomic_DNA"/>
</dbReference>
<dbReference type="Gene3D" id="1.10.287.470">
    <property type="entry name" value="Helix hairpin bin"/>
    <property type="match status" value="1"/>
</dbReference>
<dbReference type="Pfam" id="PF25989">
    <property type="entry name" value="YknX_C"/>
    <property type="match status" value="1"/>
</dbReference>
<comment type="caution">
    <text evidence="5">The sequence shown here is derived from an EMBL/GenBank/DDBJ whole genome shotgun (WGS) entry which is preliminary data.</text>
</comment>
<evidence type="ECO:0000256" key="2">
    <source>
        <dbReference type="ARBA" id="ARBA00023054"/>
    </source>
</evidence>
<evidence type="ECO:0000313" key="5">
    <source>
        <dbReference type="EMBL" id="TDP71337.1"/>
    </source>
</evidence>
<dbReference type="Gene3D" id="2.40.50.100">
    <property type="match status" value="1"/>
</dbReference>
<dbReference type="Gene3D" id="2.40.420.20">
    <property type="match status" value="1"/>
</dbReference>
<evidence type="ECO:0000313" key="6">
    <source>
        <dbReference type="Proteomes" id="UP000295361"/>
    </source>
</evidence>
<comment type="subcellular location">
    <subcellularLocation>
        <location evidence="1">Cell envelope</location>
    </subcellularLocation>
</comment>
<reference evidence="5 6" key="1">
    <citation type="submission" date="2019-03" db="EMBL/GenBank/DDBJ databases">
        <title>Genomic Encyclopedia of Type Strains, Phase IV (KMG-IV): sequencing the most valuable type-strain genomes for metagenomic binning, comparative biology and taxonomic classification.</title>
        <authorList>
            <person name="Goeker M."/>
        </authorList>
    </citation>
    <scope>NUCLEOTIDE SEQUENCE [LARGE SCALE GENOMIC DNA]</scope>
    <source>
        <strain evidence="5 6">DSM 16998</strain>
    </source>
</reference>
<evidence type="ECO:0000259" key="4">
    <source>
        <dbReference type="Pfam" id="PF25989"/>
    </source>
</evidence>
<sequence>MKKTTWLYIAGGAVAAVALVVWAFAPRPVEVEAAAISQGSFQTTIDEDGKTRLRERYVVSAPLAGLLTRISLREGDVIAANAVVAGITPVMTPLLDERSMREQRLRVESAQAREQAVLARVEGAKVAVLRARNEAQRSEQLAKQGFVAPTKLETDRLGVLAAQKDLDAAVQERHVAAHEVEQAQAALLAVREPQRLGAAGFALRSPIAGSVLRVLQTSETVVALGTPLVELGDTRALEVVAELLTADALQARPGSPVLIERWGGTGTLQGRVRLVEPAAFTKVSALGVEEQRVKVLIEITSPAEQWRALGDGFRVGVRIVTLAMDTALRVPVSAVFPLPGPEGQMAVFVVDGGRARLTKVQVGARNASHAWLKQGPAAGTSVIVYPQTSVKDGARVKVRTV</sequence>
<name>A0A4V6PV57_9BURK</name>
<keyword evidence="3" id="KW-1133">Transmembrane helix</keyword>
<keyword evidence="3" id="KW-0472">Membrane</keyword>
<dbReference type="RefSeq" id="WP_133701115.1">
    <property type="nucleotide sequence ID" value="NZ_SNXS01000003.1"/>
</dbReference>
<dbReference type="PANTHER" id="PTHR32347">
    <property type="entry name" value="EFFLUX SYSTEM COMPONENT YKNX-RELATED"/>
    <property type="match status" value="1"/>
</dbReference>
<keyword evidence="6" id="KW-1185">Reference proteome</keyword>
<dbReference type="InParanoid" id="A0A4V6PV57"/>
<organism evidence="5 6">
    <name type="scientific">Roseateles toxinivorans</name>
    <dbReference type="NCBI Taxonomy" id="270368"/>
    <lineage>
        <taxon>Bacteria</taxon>
        <taxon>Pseudomonadati</taxon>
        <taxon>Pseudomonadota</taxon>
        <taxon>Betaproteobacteria</taxon>
        <taxon>Burkholderiales</taxon>
        <taxon>Sphaerotilaceae</taxon>
        <taxon>Roseateles</taxon>
    </lineage>
</organism>